<dbReference type="PROSITE" id="PS50234">
    <property type="entry name" value="VWFA"/>
    <property type="match status" value="1"/>
</dbReference>
<gene>
    <name evidence="4" type="ORF">PPSIR1_23549</name>
</gene>
<comment type="caution">
    <text evidence="4">The sequence shown here is derived from an EMBL/GenBank/DDBJ whole genome shotgun (WGS) entry which is preliminary data.</text>
</comment>
<proteinExistence type="predicted"/>
<evidence type="ECO:0000256" key="1">
    <source>
        <dbReference type="SAM" id="MobiDB-lite"/>
    </source>
</evidence>
<dbReference type="Pfam" id="PF08487">
    <property type="entry name" value="VIT"/>
    <property type="match status" value="1"/>
</dbReference>
<evidence type="ECO:0000313" key="4">
    <source>
        <dbReference type="EMBL" id="EDM78045.1"/>
    </source>
</evidence>
<organism evidence="4 5">
    <name type="scientific">Plesiocystis pacifica SIR-1</name>
    <dbReference type="NCBI Taxonomy" id="391625"/>
    <lineage>
        <taxon>Bacteria</taxon>
        <taxon>Pseudomonadati</taxon>
        <taxon>Myxococcota</taxon>
        <taxon>Polyangia</taxon>
        <taxon>Nannocystales</taxon>
        <taxon>Nannocystaceae</taxon>
        <taxon>Plesiocystis</taxon>
    </lineage>
</organism>
<feature type="region of interest" description="Disordered" evidence="1">
    <location>
        <begin position="648"/>
        <end position="722"/>
    </location>
</feature>
<dbReference type="PROSITE" id="PS51468">
    <property type="entry name" value="VIT"/>
    <property type="match status" value="1"/>
</dbReference>
<dbReference type="STRING" id="391625.PPSIR1_23549"/>
<sequence>MNSAVPTPSLASSSTPSAGARLVSSEGRTLPLRAAELTVEAAAGLGRVVLRQTFFNPHDEPLRLTYQVPLPADAAVSGYAFCFADQRVVGEVAPKQQARERFEDALLEGKSAALLEEERSSLFTQELGNVPPRVEVTCELILDQPLKWLAAAGARGFAGWEWRFPTTVAPRFSGAPGRVADAEKVVVDLSVEPLGPRVRVSLSIADALPEGAWPTSPSHKLNVARVEGRAKVELGGDAGAALDRDVVVRWPGAPVVAGEDAGVSLELARPDAAHLGAANSYGRLVLTPPPIEPGREVSAVPRDLIVLLDTSGSMRGEPLAHAQAVTEALIRSLRDRDRLELVEFSSRVRRWSQAPASMSAAKREEALRWVGALRASGGTHMRDGILAALASLRPEAQRQILLITDGLIAFESEIVQAARQHRPPGCRVHTLGIGSSVNRSLTRPVALAGGGLEVIVAPGEDAEEAAARLVAHMDTPMLVDLSLSGSALREVASVTVPDLFLGAPAQIPVALRPEGGTLTVRGRLPVGSWEREIEVPAVAAGEGSAALVKGFARAKVEALEVEAACGAERDADIERIGVGFQISTRRTSWLAVSEEATVDPSRPTRRETMPHQLPAGMSVAGLGLREVSGGVVRNEEGVIVGSSGHRAQRSFGAIPGPAQAPSPAAPPAPGRLRKRASARKLRDSGGKTRSRGRGGARPSPMPPPLPASPKGESGELGEGWGGAAPARARKLQGRLVRATAGLAVLEVVLSSALTWKRPGQVEVMLDNGFELRAKVEARSSTASGDLEAGQVLRLVLRGAFPGGILQLRFRVGAEEWIIQL</sequence>
<dbReference type="OrthoDB" id="9784383at2"/>
<dbReference type="InterPro" id="IPR002035">
    <property type="entry name" value="VWF_A"/>
</dbReference>
<evidence type="ECO:0000313" key="5">
    <source>
        <dbReference type="Proteomes" id="UP000005801"/>
    </source>
</evidence>
<name>A6G7V2_9BACT</name>
<dbReference type="AlphaFoldDB" id="A6G7V2"/>
<dbReference type="Gene3D" id="3.40.50.410">
    <property type="entry name" value="von Willebrand factor, type A domain"/>
    <property type="match status" value="1"/>
</dbReference>
<dbReference type="eggNOG" id="COG2304">
    <property type="taxonomic scope" value="Bacteria"/>
</dbReference>
<feature type="compositionally biased region" description="Pro residues" evidence="1">
    <location>
        <begin position="658"/>
        <end position="669"/>
    </location>
</feature>
<feature type="domain" description="VWFA" evidence="2">
    <location>
        <begin position="303"/>
        <end position="473"/>
    </location>
</feature>
<dbReference type="InterPro" id="IPR013694">
    <property type="entry name" value="VIT"/>
</dbReference>
<dbReference type="SUPFAM" id="SSF53300">
    <property type="entry name" value="vWA-like"/>
    <property type="match status" value="1"/>
</dbReference>
<dbReference type="InterPro" id="IPR036465">
    <property type="entry name" value="vWFA_dom_sf"/>
</dbReference>
<feature type="compositionally biased region" description="Low complexity" evidence="1">
    <location>
        <begin position="1"/>
        <end position="18"/>
    </location>
</feature>
<accession>A6G7V2</accession>
<dbReference type="Proteomes" id="UP000005801">
    <property type="component" value="Unassembled WGS sequence"/>
</dbReference>
<dbReference type="SMART" id="SM00327">
    <property type="entry name" value="VWA"/>
    <property type="match status" value="1"/>
</dbReference>
<dbReference type="SMART" id="SM00609">
    <property type="entry name" value="VIT"/>
    <property type="match status" value="1"/>
</dbReference>
<reference evidence="4 5" key="1">
    <citation type="submission" date="2007-06" db="EMBL/GenBank/DDBJ databases">
        <authorList>
            <person name="Shimkets L."/>
            <person name="Ferriera S."/>
            <person name="Johnson J."/>
            <person name="Kravitz S."/>
            <person name="Beeson K."/>
            <person name="Sutton G."/>
            <person name="Rogers Y.-H."/>
            <person name="Friedman R."/>
            <person name="Frazier M."/>
            <person name="Venter J.C."/>
        </authorList>
    </citation>
    <scope>NUCLEOTIDE SEQUENCE [LARGE SCALE GENOMIC DNA]</scope>
    <source>
        <strain evidence="4 5">SIR-1</strain>
    </source>
</reference>
<evidence type="ECO:0000259" key="3">
    <source>
        <dbReference type="PROSITE" id="PS51468"/>
    </source>
</evidence>
<feature type="domain" description="VIT" evidence="3">
    <location>
        <begin position="16"/>
        <end position="144"/>
    </location>
</feature>
<dbReference type="EMBL" id="ABCS01000036">
    <property type="protein sequence ID" value="EDM78045.1"/>
    <property type="molecule type" value="Genomic_DNA"/>
</dbReference>
<dbReference type="Pfam" id="PF13768">
    <property type="entry name" value="VWA_3"/>
    <property type="match status" value="1"/>
</dbReference>
<keyword evidence="5" id="KW-1185">Reference proteome</keyword>
<protein>
    <submittedName>
        <fullName evidence="4">von Willebrand factor, type A</fullName>
    </submittedName>
</protein>
<feature type="region of interest" description="Disordered" evidence="1">
    <location>
        <begin position="1"/>
        <end position="22"/>
    </location>
</feature>
<dbReference type="PANTHER" id="PTHR45737:SF6">
    <property type="entry name" value="VON WILLEBRAND FACTOR A DOMAIN-CONTAINING PROTEIN 5A"/>
    <property type="match status" value="1"/>
</dbReference>
<evidence type="ECO:0000259" key="2">
    <source>
        <dbReference type="PROSITE" id="PS50234"/>
    </source>
</evidence>
<dbReference type="PANTHER" id="PTHR45737">
    <property type="entry name" value="VON WILLEBRAND FACTOR A DOMAIN-CONTAINING PROTEIN 5A"/>
    <property type="match status" value="1"/>
</dbReference>